<dbReference type="InterPro" id="IPR002933">
    <property type="entry name" value="Peptidase_M20"/>
</dbReference>
<keyword evidence="2" id="KW-0378">Hydrolase</keyword>
<sequence length="495" mass="52280">MKEDGKGATGDSGTDAATILEIFSRIAAIPRCSGNEDGIACFLLDWAENSGFTAEKDAAGNVFISRPGSRGKEALPPVVLQAHMDMVCVAAPGCDHDFAREGIDWYEEDGIIRARRTSLGADNGIGLAIGLHLMEHPGETHPPLQLIATREEETTMRGAASLDPARVTGTTIINLDDEEEGAITTSSAGMMAVAFTFPAHRIRVRGPVSWQTVEVAGGKGGHSGIEAGSGRANALSLLGKLLSGLMAETGCAVTSLTGGERDNVIPGQARACIGLDGAVVKQAVRFIREEGRACREAYHETDPEMRIRIFPATPQDNVFAPDTAAGIVSLLADLPAGVCATDPVIPGLVATSSNPATVREEAGMLTIGLSARSNKDAILTVMGERFRRQGKEAGAAVSIPGVAPAWHYREDSPIREAVVETYRDLFGTTMRLRGLHAGLETAWIAQKIPEADIIALGPDIWEAHTPRESASLPSAGRVCVLLRETLRRCAGVPDI</sequence>
<dbReference type="AlphaFoldDB" id="A0A9Q4PVS6"/>
<dbReference type="Gene3D" id="3.40.630.10">
    <property type="entry name" value="Zn peptidases"/>
    <property type="match status" value="2"/>
</dbReference>
<evidence type="ECO:0000313" key="2">
    <source>
        <dbReference type="EMBL" id="MDE4908335.1"/>
    </source>
</evidence>
<feature type="domain" description="Peptidase M20 dimerisation" evidence="1">
    <location>
        <begin position="217"/>
        <end position="273"/>
    </location>
</feature>
<keyword evidence="2" id="KW-0224">Dipeptidase</keyword>
<dbReference type="EMBL" id="JAKELO010000002">
    <property type="protein sequence ID" value="MDE4908335.1"/>
    <property type="molecule type" value="Genomic_DNA"/>
</dbReference>
<dbReference type="PANTHER" id="PTHR43501">
    <property type="entry name" value="CYTOSOL NON-SPECIFIC DIPEPTIDASE"/>
    <property type="match status" value="1"/>
</dbReference>
<dbReference type="FunFam" id="3.40.630.10:FF:000018">
    <property type="entry name" value="Aminoacyl-histidine dipeptidase PepD"/>
    <property type="match status" value="1"/>
</dbReference>
<gene>
    <name evidence="2" type="primary">pepD</name>
    <name evidence="2" type="ORF">L0665_06890</name>
</gene>
<protein>
    <submittedName>
        <fullName evidence="2">Beta-Ala-His dipeptidase</fullName>
        <ecNumber evidence="2">3.4.13.20</ecNumber>
    </submittedName>
</protein>
<organism evidence="2 3">
    <name type="scientific">Methanogenium marinum</name>
    <dbReference type="NCBI Taxonomy" id="348610"/>
    <lineage>
        <taxon>Archaea</taxon>
        <taxon>Methanobacteriati</taxon>
        <taxon>Methanobacteriota</taxon>
        <taxon>Stenosarchaea group</taxon>
        <taxon>Methanomicrobia</taxon>
        <taxon>Methanomicrobiales</taxon>
        <taxon>Methanomicrobiaceae</taxon>
        <taxon>Methanogenium</taxon>
    </lineage>
</organism>
<dbReference type="GO" id="GO:0070573">
    <property type="term" value="F:metallodipeptidase activity"/>
    <property type="evidence" value="ECO:0007669"/>
    <property type="project" value="TreeGrafter"/>
</dbReference>
<comment type="caution">
    <text evidence="2">The sequence shown here is derived from an EMBL/GenBank/DDBJ whole genome shotgun (WGS) entry which is preliminary data.</text>
</comment>
<evidence type="ECO:0000259" key="1">
    <source>
        <dbReference type="Pfam" id="PF07687"/>
    </source>
</evidence>
<dbReference type="PIRSF" id="PIRSF016599">
    <property type="entry name" value="Xaa-His_dipept"/>
    <property type="match status" value="1"/>
</dbReference>
<reference evidence="2" key="1">
    <citation type="submission" date="2022-01" db="EMBL/GenBank/DDBJ databases">
        <title>Draft genome of Methanogenium marinum DSM 15558.</title>
        <authorList>
            <person name="Chen S.-C."/>
            <person name="You Y.-T."/>
        </authorList>
    </citation>
    <scope>NUCLEOTIDE SEQUENCE</scope>
    <source>
        <strain evidence="2">DSM 15558</strain>
    </source>
</reference>
<name>A0A9Q4PVS6_9EURY</name>
<dbReference type="NCBIfam" id="TIGR01893">
    <property type="entry name" value="aa-his-dipept"/>
    <property type="match status" value="1"/>
</dbReference>
<accession>A0A9Q4PVS6</accession>
<dbReference type="Proteomes" id="UP001143747">
    <property type="component" value="Unassembled WGS sequence"/>
</dbReference>
<dbReference type="SUPFAM" id="SSF53187">
    <property type="entry name" value="Zn-dependent exopeptidases"/>
    <property type="match status" value="1"/>
</dbReference>
<dbReference type="GO" id="GO:0006508">
    <property type="term" value="P:proteolysis"/>
    <property type="evidence" value="ECO:0007669"/>
    <property type="project" value="InterPro"/>
</dbReference>
<dbReference type="Pfam" id="PF07687">
    <property type="entry name" value="M20_dimer"/>
    <property type="match status" value="1"/>
</dbReference>
<dbReference type="GO" id="GO:0005829">
    <property type="term" value="C:cytosol"/>
    <property type="evidence" value="ECO:0007669"/>
    <property type="project" value="TreeGrafter"/>
</dbReference>
<dbReference type="InterPro" id="IPR001160">
    <property type="entry name" value="Peptidase_M20C"/>
</dbReference>
<dbReference type="Pfam" id="PF01546">
    <property type="entry name" value="Peptidase_M20"/>
    <property type="match status" value="1"/>
</dbReference>
<dbReference type="PRINTS" id="PR00934">
    <property type="entry name" value="XHISDIPTASE"/>
</dbReference>
<dbReference type="InterPro" id="IPR011650">
    <property type="entry name" value="Peptidase_M20_dimer"/>
</dbReference>
<evidence type="ECO:0000313" key="3">
    <source>
        <dbReference type="Proteomes" id="UP001143747"/>
    </source>
</evidence>
<keyword evidence="3" id="KW-1185">Reference proteome</keyword>
<proteinExistence type="predicted"/>
<dbReference type="RefSeq" id="WP_274924966.1">
    <property type="nucleotide sequence ID" value="NZ_JAKELO010000002.1"/>
</dbReference>
<dbReference type="EC" id="3.4.13.20" evidence="2"/>
<dbReference type="PANTHER" id="PTHR43501:SF1">
    <property type="entry name" value="CYTOSOL NON-SPECIFIC DIPEPTIDASE"/>
    <property type="match status" value="1"/>
</dbReference>
<keyword evidence="2" id="KW-0645">Protease</keyword>